<dbReference type="InterPro" id="IPR000794">
    <property type="entry name" value="Beta-ketoacyl_synthase"/>
</dbReference>
<dbReference type="InterPro" id="IPR014030">
    <property type="entry name" value="Ketoacyl_synth_N"/>
</dbReference>
<dbReference type="PANTHER" id="PTHR11712:SF336">
    <property type="entry name" value="3-OXOACYL-[ACYL-CARRIER-PROTEIN] SYNTHASE, MITOCHONDRIAL"/>
    <property type="match status" value="1"/>
</dbReference>
<feature type="region of interest" description="Disordered" evidence="2">
    <location>
        <begin position="69"/>
        <end position="93"/>
    </location>
</feature>
<keyword evidence="1" id="KW-0808">Transferase</keyword>
<evidence type="ECO:0000313" key="4">
    <source>
        <dbReference type="EMBL" id="MFC5638922.1"/>
    </source>
</evidence>
<evidence type="ECO:0000259" key="3">
    <source>
        <dbReference type="Pfam" id="PF00109"/>
    </source>
</evidence>
<organism evidence="4 5">
    <name type="scientific">Streptomyces bullii</name>
    <dbReference type="NCBI Taxonomy" id="349910"/>
    <lineage>
        <taxon>Bacteria</taxon>
        <taxon>Bacillati</taxon>
        <taxon>Actinomycetota</taxon>
        <taxon>Actinomycetes</taxon>
        <taxon>Kitasatosporales</taxon>
        <taxon>Streptomycetaceae</taxon>
        <taxon>Streptomyces</taxon>
    </lineage>
</organism>
<feature type="domain" description="Beta-ketoacyl synthase-like N-terminal" evidence="3">
    <location>
        <begin position="45"/>
        <end position="252"/>
    </location>
</feature>
<dbReference type="RefSeq" id="WP_381030394.1">
    <property type="nucleotide sequence ID" value="NZ_JBHSNY010000015.1"/>
</dbReference>
<reference evidence="5" key="1">
    <citation type="journal article" date="2019" name="Int. J. Syst. Evol. Microbiol.">
        <title>The Global Catalogue of Microorganisms (GCM) 10K type strain sequencing project: providing services to taxonomists for standard genome sequencing and annotation.</title>
        <authorList>
            <consortium name="The Broad Institute Genomics Platform"/>
            <consortium name="The Broad Institute Genome Sequencing Center for Infectious Disease"/>
            <person name="Wu L."/>
            <person name="Ma J."/>
        </authorList>
    </citation>
    <scope>NUCLEOTIDE SEQUENCE [LARGE SCALE GENOMIC DNA]</scope>
    <source>
        <strain evidence="5">CGMCC 4.7248</strain>
    </source>
</reference>
<keyword evidence="5" id="KW-1185">Reference proteome</keyword>
<sequence length="414" mass="42062">MTDVATTDAALTGAVTPDAVATDVVATEAVPAGAVTTDHDPSTVVTITGYGVLSPAGVGGKALGEALRTGTLPPREQGTTEPADAPAGEPLPPLRLLPVPDFDPREYLGRKGLSSLSRTAVLGMTACELALRGLPEPVPEEQRSTTGVVLGTSTGSARAIGEFFRDTYEQERPYLIRPALFPGILLNHAASQVAMRHGFTGVNASLAGGRISGLSALRYARNALLTGQASRVLAGAMEELSPQTAWAWHRAGAPAGHPVGEGGAVFVLERGTGTAHATTAELLACETGFAPPEDGPGAVAEALARCVTDALTVGGAAPGQVEVVSAGATALRGWPAVEARGRGRALDGCRPVVLRAQDVLGETHSAGAALQLAALLGFWEQEAAPGRARWGLVTSVGADGSVAAALLRRPPTVT</sequence>
<dbReference type="InterPro" id="IPR016039">
    <property type="entry name" value="Thiolase-like"/>
</dbReference>
<dbReference type="Pfam" id="PF00109">
    <property type="entry name" value="ketoacyl-synt"/>
    <property type="match status" value="1"/>
</dbReference>
<accession>A0ABW0UZ77</accession>
<dbReference type="PANTHER" id="PTHR11712">
    <property type="entry name" value="POLYKETIDE SYNTHASE-RELATED"/>
    <property type="match status" value="1"/>
</dbReference>
<protein>
    <submittedName>
        <fullName evidence="4">Beta-ketoacyl synthase N-terminal-like domain-containing protein</fullName>
    </submittedName>
</protein>
<dbReference type="EMBL" id="JBHSNY010000015">
    <property type="protein sequence ID" value="MFC5638922.1"/>
    <property type="molecule type" value="Genomic_DNA"/>
</dbReference>
<gene>
    <name evidence="4" type="ORF">ACFPZJ_35235</name>
</gene>
<comment type="caution">
    <text evidence="4">The sequence shown here is derived from an EMBL/GenBank/DDBJ whole genome shotgun (WGS) entry which is preliminary data.</text>
</comment>
<evidence type="ECO:0000256" key="1">
    <source>
        <dbReference type="ARBA" id="ARBA00022679"/>
    </source>
</evidence>
<dbReference type="Proteomes" id="UP001596154">
    <property type="component" value="Unassembled WGS sequence"/>
</dbReference>
<proteinExistence type="predicted"/>
<evidence type="ECO:0000256" key="2">
    <source>
        <dbReference type="SAM" id="MobiDB-lite"/>
    </source>
</evidence>
<dbReference type="Gene3D" id="3.40.47.10">
    <property type="match status" value="1"/>
</dbReference>
<dbReference type="SUPFAM" id="SSF53901">
    <property type="entry name" value="Thiolase-like"/>
    <property type="match status" value="2"/>
</dbReference>
<name>A0ABW0UZ77_9ACTN</name>
<evidence type="ECO:0000313" key="5">
    <source>
        <dbReference type="Proteomes" id="UP001596154"/>
    </source>
</evidence>